<dbReference type="EMBL" id="AZTB01000011">
    <property type="protein sequence ID" value="KGG80918.1"/>
    <property type="molecule type" value="Genomic_DNA"/>
</dbReference>
<dbReference type="STRING" id="1156417.Y919_03570"/>
<dbReference type="Proteomes" id="UP000029622">
    <property type="component" value="Unassembled WGS sequence"/>
</dbReference>
<dbReference type="InterPro" id="IPR034137">
    <property type="entry name" value="TOPRIM_RecR"/>
</dbReference>
<dbReference type="Pfam" id="PF21175">
    <property type="entry name" value="RecR_C"/>
    <property type="match status" value="1"/>
</dbReference>
<dbReference type="NCBIfam" id="TIGR00615">
    <property type="entry name" value="recR"/>
    <property type="match status" value="1"/>
</dbReference>
<dbReference type="SMART" id="SM00493">
    <property type="entry name" value="TOPRIM"/>
    <property type="match status" value="1"/>
</dbReference>
<dbReference type="GO" id="GO:0008270">
    <property type="term" value="F:zinc ion binding"/>
    <property type="evidence" value="ECO:0007669"/>
    <property type="project" value="UniProtKB-KW"/>
</dbReference>
<feature type="domain" description="Toprim" evidence="8">
    <location>
        <begin position="81"/>
        <end position="176"/>
    </location>
</feature>
<dbReference type="PROSITE" id="PS01300">
    <property type="entry name" value="RECR"/>
    <property type="match status" value="1"/>
</dbReference>
<dbReference type="InterPro" id="IPR006171">
    <property type="entry name" value="TOPRIM_dom"/>
</dbReference>
<dbReference type="InterPro" id="IPR000093">
    <property type="entry name" value="DNA_Rcmb_RecR"/>
</dbReference>
<keyword evidence="4 7" id="KW-0862">Zinc</keyword>
<dbReference type="GO" id="GO:0003677">
    <property type="term" value="F:DNA binding"/>
    <property type="evidence" value="ECO:0007669"/>
    <property type="project" value="UniProtKB-UniRule"/>
</dbReference>
<dbReference type="Gene3D" id="3.30.60.80">
    <property type="match status" value="1"/>
</dbReference>
<feature type="zinc finger region" description="C4-type" evidence="7">
    <location>
        <begin position="58"/>
        <end position="73"/>
    </location>
</feature>
<evidence type="ECO:0000256" key="6">
    <source>
        <dbReference type="ARBA" id="ARBA00023204"/>
    </source>
</evidence>
<keyword evidence="1 7" id="KW-0479">Metal-binding</keyword>
<dbReference type="Gene3D" id="3.40.1360.10">
    <property type="match status" value="1"/>
</dbReference>
<keyword evidence="2 7" id="KW-0227">DNA damage</keyword>
<evidence type="ECO:0000256" key="1">
    <source>
        <dbReference type="ARBA" id="ARBA00022723"/>
    </source>
</evidence>
<dbReference type="HAMAP" id="MF_00017">
    <property type="entry name" value="RecR"/>
    <property type="match status" value="1"/>
</dbReference>
<keyword evidence="6 7" id="KW-0234">DNA repair</keyword>
<dbReference type="CDD" id="cd01025">
    <property type="entry name" value="TOPRIM_recR"/>
    <property type="match status" value="1"/>
</dbReference>
<comment type="function">
    <text evidence="7">May play a role in DNA repair. It seems to be involved in an RecBC-independent recombinational process of DNA repair. It may act with RecF and RecO.</text>
</comment>
<dbReference type="InterPro" id="IPR023627">
    <property type="entry name" value="Rcmb_RecR"/>
</dbReference>
<keyword evidence="3 7" id="KW-0863">Zinc-finger</keyword>
<evidence type="ECO:0000259" key="8">
    <source>
        <dbReference type="PROSITE" id="PS50880"/>
    </source>
</evidence>
<dbReference type="SUPFAM" id="SSF111304">
    <property type="entry name" value="Recombination protein RecR"/>
    <property type="match status" value="1"/>
</dbReference>
<dbReference type="Gene3D" id="6.10.250.240">
    <property type="match status" value="1"/>
</dbReference>
<comment type="caution">
    <text evidence="9">The sequence shown here is derived from an EMBL/GenBank/DDBJ whole genome shotgun (WGS) entry which is preliminary data.</text>
</comment>
<evidence type="ECO:0000313" key="9">
    <source>
        <dbReference type="EMBL" id="KGG80918.1"/>
    </source>
</evidence>
<dbReference type="PANTHER" id="PTHR30446">
    <property type="entry name" value="RECOMBINATION PROTEIN RECR"/>
    <property type="match status" value="1"/>
</dbReference>
<evidence type="ECO:0000256" key="5">
    <source>
        <dbReference type="ARBA" id="ARBA00023172"/>
    </source>
</evidence>
<dbReference type="Gene3D" id="1.10.8.420">
    <property type="entry name" value="RecR Domain 1"/>
    <property type="match status" value="1"/>
</dbReference>
<dbReference type="Pfam" id="PF13662">
    <property type="entry name" value="Toprim_4"/>
    <property type="match status" value="1"/>
</dbReference>
<dbReference type="Pfam" id="PF21176">
    <property type="entry name" value="RecR_HhH"/>
    <property type="match status" value="1"/>
</dbReference>
<keyword evidence="5 7" id="KW-0233">DNA recombination</keyword>
<dbReference type="PANTHER" id="PTHR30446:SF0">
    <property type="entry name" value="RECOMBINATION PROTEIN RECR"/>
    <property type="match status" value="1"/>
</dbReference>
<sequence length="199" mass="22158">MECFPKPIAKLIEEFSKLPGVGKKTAQRLAFYVLNMEKEEALSLANAIVNAKRDIKYCSICGNLTDRDPCVICSNKKRDETLICVVEDPKDIVAMERTKEFKGLYHVLHGSISPMEGIGPEDIRIRELLVRIKNSQVKEVILATNPTIEGEATAMYISKLIKPMGIKTTRIAHGIPVGGDLEYADEVTLSKALEGRREI</sequence>
<protein>
    <recommendedName>
        <fullName evidence="7">Recombination protein RecR</fullName>
    </recommendedName>
</protein>
<dbReference type="GO" id="GO:0006310">
    <property type="term" value="P:DNA recombination"/>
    <property type="evidence" value="ECO:0007669"/>
    <property type="project" value="UniProtKB-UniRule"/>
</dbReference>
<reference evidence="9 10" key="1">
    <citation type="submission" date="2013-12" db="EMBL/GenBank/DDBJ databases">
        <title>Draft genome sequence of Caloranaerobacter sp. H53214.</title>
        <authorList>
            <person name="Jiang L.J."/>
            <person name="Shao Z.Z."/>
            <person name="Long M.N."/>
        </authorList>
    </citation>
    <scope>NUCLEOTIDE SEQUENCE [LARGE SCALE GENOMIC DNA]</scope>
    <source>
        <strain evidence="9 10">H53214</strain>
    </source>
</reference>
<evidence type="ECO:0000256" key="7">
    <source>
        <dbReference type="HAMAP-Rule" id="MF_00017"/>
    </source>
</evidence>
<name>A0A096BJH4_9FIRM</name>
<proteinExistence type="inferred from homology"/>
<comment type="similarity">
    <text evidence="7">Belongs to the RecR family.</text>
</comment>
<evidence type="ECO:0000313" key="10">
    <source>
        <dbReference type="Proteomes" id="UP000029622"/>
    </source>
</evidence>
<gene>
    <name evidence="7" type="primary">recR</name>
    <name evidence="9" type="ORF">Y919_03570</name>
</gene>
<dbReference type="Pfam" id="PF02132">
    <property type="entry name" value="RecR_ZnF"/>
    <property type="match status" value="1"/>
</dbReference>
<accession>A0A096BJH4</accession>
<evidence type="ECO:0000256" key="3">
    <source>
        <dbReference type="ARBA" id="ARBA00022771"/>
    </source>
</evidence>
<evidence type="ECO:0000256" key="4">
    <source>
        <dbReference type="ARBA" id="ARBA00022833"/>
    </source>
</evidence>
<dbReference type="GO" id="GO:0006281">
    <property type="term" value="P:DNA repair"/>
    <property type="evidence" value="ECO:0007669"/>
    <property type="project" value="UniProtKB-UniRule"/>
</dbReference>
<dbReference type="AlphaFoldDB" id="A0A096BJH4"/>
<organism evidence="9 10">
    <name type="scientific">Caloranaerobacter azorensis H53214</name>
    <dbReference type="NCBI Taxonomy" id="1156417"/>
    <lineage>
        <taxon>Bacteria</taxon>
        <taxon>Bacillati</taxon>
        <taxon>Bacillota</taxon>
        <taxon>Tissierellia</taxon>
        <taxon>Tissierellales</taxon>
        <taxon>Thermohalobacteraceae</taxon>
        <taxon>Caloranaerobacter</taxon>
    </lineage>
</organism>
<dbReference type="PROSITE" id="PS50880">
    <property type="entry name" value="TOPRIM"/>
    <property type="match status" value="1"/>
</dbReference>
<dbReference type="InterPro" id="IPR015967">
    <property type="entry name" value="Rcmb_RecR_Znf"/>
</dbReference>
<dbReference type="RefSeq" id="WP_035162469.1">
    <property type="nucleotide sequence ID" value="NZ_AZTB01000011.1"/>
</dbReference>
<evidence type="ECO:0000256" key="2">
    <source>
        <dbReference type="ARBA" id="ARBA00022763"/>
    </source>
</evidence>